<dbReference type="GO" id="GO:0043399">
    <property type="term" value="F:tRNA adenosine(64)-2'-O-ribosylphosphate transferase activity"/>
    <property type="evidence" value="ECO:0007669"/>
    <property type="project" value="InterPro"/>
</dbReference>
<dbReference type="InterPro" id="IPR033449">
    <property type="entry name" value="Rit1_N"/>
</dbReference>
<name>A0A165DQE1_9APHY</name>
<gene>
    <name evidence="3" type="ORF">LAESUDRAFT_655903</name>
</gene>
<feature type="domain" description="Rit1 N-terminal" evidence="2">
    <location>
        <begin position="26"/>
        <end position="291"/>
    </location>
</feature>
<evidence type="ECO:0000259" key="1">
    <source>
        <dbReference type="Pfam" id="PF04179"/>
    </source>
</evidence>
<dbReference type="InterPro" id="IPR033421">
    <property type="entry name" value="Rit1_DUSP-like"/>
</dbReference>
<protein>
    <submittedName>
        <fullName evidence="3">Initiator tRNA phosphoribosyl transferase</fullName>
    </submittedName>
</protein>
<dbReference type="GeneID" id="63821614"/>
<dbReference type="InterPro" id="IPR007306">
    <property type="entry name" value="Rit1"/>
</dbReference>
<dbReference type="GO" id="GO:0005737">
    <property type="term" value="C:cytoplasm"/>
    <property type="evidence" value="ECO:0007669"/>
    <property type="project" value="TreeGrafter"/>
</dbReference>
<accession>A0A165DQE1</accession>
<reference evidence="3 4" key="1">
    <citation type="journal article" date="2016" name="Mol. Biol. Evol.">
        <title>Comparative Genomics of Early-Diverging Mushroom-Forming Fungi Provides Insights into the Origins of Lignocellulose Decay Capabilities.</title>
        <authorList>
            <person name="Nagy L.G."/>
            <person name="Riley R."/>
            <person name="Tritt A."/>
            <person name="Adam C."/>
            <person name="Daum C."/>
            <person name="Floudas D."/>
            <person name="Sun H."/>
            <person name="Yadav J.S."/>
            <person name="Pangilinan J."/>
            <person name="Larsson K.H."/>
            <person name="Matsuura K."/>
            <person name="Barry K."/>
            <person name="Labutti K."/>
            <person name="Kuo R."/>
            <person name="Ohm R.A."/>
            <person name="Bhattacharya S.S."/>
            <person name="Shirouzu T."/>
            <person name="Yoshinaga Y."/>
            <person name="Martin F.M."/>
            <person name="Grigoriev I.V."/>
            <person name="Hibbett D.S."/>
        </authorList>
    </citation>
    <scope>NUCLEOTIDE SEQUENCE [LARGE SCALE GENOMIC DNA]</scope>
    <source>
        <strain evidence="3 4">93-53</strain>
    </source>
</reference>
<keyword evidence="4" id="KW-1185">Reference proteome</keyword>
<evidence type="ECO:0000313" key="4">
    <source>
        <dbReference type="Proteomes" id="UP000076871"/>
    </source>
</evidence>
<keyword evidence="3" id="KW-0808">Transferase</keyword>
<feature type="domain" description="Rit1 DUSP-like" evidence="1">
    <location>
        <begin position="363"/>
        <end position="474"/>
    </location>
</feature>
<organism evidence="3 4">
    <name type="scientific">Laetiporus sulphureus 93-53</name>
    <dbReference type="NCBI Taxonomy" id="1314785"/>
    <lineage>
        <taxon>Eukaryota</taxon>
        <taxon>Fungi</taxon>
        <taxon>Dikarya</taxon>
        <taxon>Basidiomycota</taxon>
        <taxon>Agaricomycotina</taxon>
        <taxon>Agaricomycetes</taxon>
        <taxon>Polyporales</taxon>
        <taxon>Laetiporus</taxon>
    </lineage>
</organism>
<dbReference type="FunCoup" id="A0A165DQE1">
    <property type="interactions" value="26"/>
</dbReference>
<dbReference type="Proteomes" id="UP000076871">
    <property type="component" value="Unassembled WGS sequence"/>
</dbReference>
<dbReference type="Pfam" id="PF17184">
    <property type="entry name" value="Rit1_C"/>
    <property type="match status" value="1"/>
</dbReference>
<dbReference type="EMBL" id="KV427630">
    <property type="protein sequence ID" value="KZT05396.1"/>
    <property type="molecule type" value="Genomic_DNA"/>
</dbReference>
<dbReference type="STRING" id="1314785.A0A165DQE1"/>
<dbReference type="Pfam" id="PF04179">
    <property type="entry name" value="Init_tRNA_PT"/>
    <property type="match status" value="1"/>
</dbReference>
<dbReference type="AlphaFoldDB" id="A0A165DQE1"/>
<dbReference type="GO" id="GO:0019988">
    <property type="term" value="P:charged-tRNA amino acid modification"/>
    <property type="evidence" value="ECO:0007669"/>
    <property type="project" value="InterPro"/>
</dbReference>
<dbReference type="RefSeq" id="XP_040763136.1">
    <property type="nucleotide sequence ID" value="XM_040904584.1"/>
</dbReference>
<evidence type="ECO:0000313" key="3">
    <source>
        <dbReference type="EMBL" id="KZT05396.1"/>
    </source>
</evidence>
<dbReference type="PANTHER" id="PTHR31811">
    <property type="entry name" value="TRNA A64-2'-O-RIBOSYLPHOSPHATE TRANSFERASE"/>
    <property type="match status" value="1"/>
</dbReference>
<proteinExistence type="predicted"/>
<dbReference type="OrthoDB" id="45256at2759"/>
<dbReference type="InParanoid" id="A0A165DQE1"/>
<evidence type="ECO:0000259" key="2">
    <source>
        <dbReference type="Pfam" id="PF17184"/>
    </source>
</evidence>
<dbReference type="PANTHER" id="PTHR31811:SF0">
    <property type="entry name" value="TRNA A64-2'-O-RIBOSYLPHOSPHATE TRANSFERASE"/>
    <property type="match status" value="1"/>
</dbReference>
<sequence length="491" mass="54363">MLSRTLPEALNFRRDQVPVQGALAELRKESLDIYNRLHSISEDIDFVNDICAAYPHLPVLPNQRCGAWYVDPAIAREETAYFKSTDGHFGNWSFNLRRPNLHLLSIIACEGGMILVDSTRAGKKVPDALSKTVPIWCAVINRAVRRKYSSPEKDDWDTQLYCSASAVSAQEQAQIEARLDTWVDSLIDSAYILADLLQPLRPVWVTPSTSVLPDLSPGRNLPFYPIVCVSASQQIHEGLQRRSHGFAYIQGSGDDHESWGMGLNPPLFWENKDELLACDRPGLSALIRPIVARTRAPAQHDGWTVKPSPISHIGGQILVGVVDDLPFPAPRSLPGSSVALAYVLLTHRPWLASPQNGASEDILGLQMLEGKKDQIHFLQNVLPRSMAFIGTCLTKDMQICVCCDTGKDACVGVALAALQLFFDDSGKFAATREQQAALSNTASKQSLQKRLQWIISSRPQANPSRVTLKRVNEYILTSPSFRRQRGVDCST</sequence>
<dbReference type="PIRSF" id="PIRSF007747">
    <property type="entry name" value="Ribosyl_Ptfrase"/>
    <property type="match status" value="1"/>
</dbReference>